<name>A0ABY4CQ95_9BACL</name>
<keyword evidence="6 8" id="KW-1133">Transmembrane helix</keyword>
<feature type="transmembrane region" description="Helical" evidence="8">
    <location>
        <begin position="6"/>
        <end position="24"/>
    </location>
</feature>
<feature type="transmembrane region" description="Helical" evidence="8">
    <location>
        <begin position="96"/>
        <end position="118"/>
    </location>
</feature>
<dbReference type="InterPro" id="IPR038770">
    <property type="entry name" value="Na+/solute_symporter_sf"/>
</dbReference>
<keyword evidence="3" id="KW-0813">Transport</keyword>
<dbReference type="InterPro" id="IPR004776">
    <property type="entry name" value="Mem_transp_PIN-like"/>
</dbReference>
<reference evidence="9" key="1">
    <citation type="submission" date="2021-12" db="EMBL/GenBank/DDBJ databases">
        <title>Alicyclobacillaceae gen. nov., sp. nov., isolated from chalcocite enrichment system.</title>
        <authorList>
            <person name="Jiang Z."/>
        </authorList>
    </citation>
    <scope>NUCLEOTIDE SEQUENCE</scope>
    <source>
        <strain evidence="9">MYW30-H2</strain>
    </source>
</reference>
<keyword evidence="7 8" id="KW-0472">Membrane</keyword>
<organism evidence="9 10">
    <name type="scientific">Fodinisporobacter ferrooxydans</name>
    <dbReference type="NCBI Taxonomy" id="2901836"/>
    <lineage>
        <taxon>Bacteria</taxon>
        <taxon>Bacillati</taxon>
        <taxon>Bacillota</taxon>
        <taxon>Bacilli</taxon>
        <taxon>Bacillales</taxon>
        <taxon>Alicyclobacillaceae</taxon>
        <taxon>Fodinisporobacter</taxon>
    </lineage>
</organism>
<evidence type="ECO:0000313" key="9">
    <source>
        <dbReference type="EMBL" id="UOF92444.1"/>
    </source>
</evidence>
<evidence type="ECO:0000313" key="10">
    <source>
        <dbReference type="Proteomes" id="UP000830167"/>
    </source>
</evidence>
<keyword evidence="10" id="KW-1185">Reference proteome</keyword>
<dbReference type="PANTHER" id="PTHR36838:SF1">
    <property type="entry name" value="SLR1864 PROTEIN"/>
    <property type="match status" value="1"/>
</dbReference>
<protein>
    <submittedName>
        <fullName evidence="9">AEC family transporter</fullName>
    </submittedName>
</protein>
<feature type="transmembrane region" description="Helical" evidence="8">
    <location>
        <begin position="249"/>
        <end position="268"/>
    </location>
</feature>
<comment type="subcellular location">
    <subcellularLocation>
        <location evidence="1">Cell membrane</location>
        <topology evidence="1">Multi-pass membrane protein</topology>
    </subcellularLocation>
</comment>
<dbReference type="Gene3D" id="1.20.1530.20">
    <property type="match status" value="2"/>
</dbReference>
<evidence type="ECO:0000256" key="5">
    <source>
        <dbReference type="ARBA" id="ARBA00022692"/>
    </source>
</evidence>
<gene>
    <name evidence="9" type="ORF">LSG31_09940</name>
</gene>
<evidence type="ECO:0000256" key="1">
    <source>
        <dbReference type="ARBA" id="ARBA00004651"/>
    </source>
</evidence>
<feature type="transmembrane region" description="Helical" evidence="8">
    <location>
        <begin position="124"/>
        <end position="145"/>
    </location>
</feature>
<keyword evidence="4" id="KW-1003">Cell membrane</keyword>
<evidence type="ECO:0000256" key="8">
    <source>
        <dbReference type="SAM" id="Phobius"/>
    </source>
</evidence>
<dbReference type="PANTHER" id="PTHR36838">
    <property type="entry name" value="AUXIN EFFLUX CARRIER FAMILY PROTEIN"/>
    <property type="match status" value="1"/>
</dbReference>
<keyword evidence="5 8" id="KW-0812">Transmembrane</keyword>
<evidence type="ECO:0000256" key="3">
    <source>
        <dbReference type="ARBA" id="ARBA00022448"/>
    </source>
</evidence>
<comment type="similarity">
    <text evidence="2">Belongs to the auxin efflux carrier (TC 2.A.69) family.</text>
</comment>
<feature type="transmembrane region" description="Helical" evidence="8">
    <location>
        <begin position="222"/>
        <end position="243"/>
    </location>
</feature>
<evidence type="ECO:0000256" key="6">
    <source>
        <dbReference type="ARBA" id="ARBA00022989"/>
    </source>
</evidence>
<accession>A0ABY4CQ95</accession>
<dbReference type="RefSeq" id="WP_347439110.1">
    <property type="nucleotide sequence ID" value="NZ_CP089291.1"/>
</dbReference>
<feature type="transmembrane region" description="Helical" evidence="8">
    <location>
        <begin position="36"/>
        <end position="54"/>
    </location>
</feature>
<sequence>MGAYWNTAMTVTLPIVIAVLSGGLLQKYRNIQTKTLVDVSLYVLAPSLILYALVDGSGSISRILSVLGFTLVDMGILWCISIVVGKVGRFDSSTRASITLTTVFSNCVNYGLPVTLLAFGTNGFSMAAIYIIPQIVLVNSLGIYIASNSSKSPLSSLVEVVKMPVVYASVAGIAMFAAHGHWPKGLDNSFHVLGDGYSAIVLLVLGAQLAKANWRDFKRTDLWLAVGLRLVIAPIVAKLTLVLLGIHGLLGSVLFVEASMPAAANAAIMIERFGGNKRLVAMTVAVTTTISFFILPVEILMGS</sequence>
<feature type="transmembrane region" description="Helical" evidence="8">
    <location>
        <begin position="280"/>
        <end position="301"/>
    </location>
</feature>
<feature type="transmembrane region" description="Helical" evidence="8">
    <location>
        <begin position="157"/>
        <end position="178"/>
    </location>
</feature>
<dbReference type="EMBL" id="CP089291">
    <property type="protein sequence ID" value="UOF92444.1"/>
    <property type="molecule type" value="Genomic_DNA"/>
</dbReference>
<evidence type="ECO:0000256" key="2">
    <source>
        <dbReference type="ARBA" id="ARBA00010145"/>
    </source>
</evidence>
<evidence type="ECO:0000256" key="7">
    <source>
        <dbReference type="ARBA" id="ARBA00023136"/>
    </source>
</evidence>
<feature type="transmembrane region" description="Helical" evidence="8">
    <location>
        <begin position="190"/>
        <end position="210"/>
    </location>
</feature>
<feature type="transmembrane region" description="Helical" evidence="8">
    <location>
        <begin position="60"/>
        <end position="84"/>
    </location>
</feature>
<dbReference type="Pfam" id="PF03547">
    <property type="entry name" value="Mem_trans"/>
    <property type="match status" value="1"/>
</dbReference>
<dbReference type="Proteomes" id="UP000830167">
    <property type="component" value="Chromosome"/>
</dbReference>
<proteinExistence type="inferred from homology"/>
<evidence type="ECO:0000256" key="4">
    <source>
        <dbReference type="ARBA" id="ARBA00022475"/>
    </source>
</evidence>